<dbReference type="WBParaSite" id="TCONS_00009078.p1">
    <property type="protein sequence ID" value="TCONS_00009078.p1"/>
    <property type="gene ID" value="XLOC_006926"/>
</dbReference>
<dbReference type="Pfam" id="PF00069">
    <property type="entry name" value="Pkinase"/>
    <property type="match status" value="1"/>
</dbReference>
<feature type="binding site" evidence="4">
    <location>
        <position position="75"/>
    </location>
    <ligand>
        <name>ATP</name>
        <dbReference type="ChEBI" id="CHEBI:30616"/>
    </ligand>
</feature>
<keyword evidence="2 4" id="KW-0547">Nucleotide-binding</keyword>
<dbReference type="WBParaSite" id="SSTP_0000215800.1">
    <property type="protein sequence ID" value="SSTP_0000215800.1"/>
    <property type="gene ID" value="SSTP_0000215800"/>
</dbReference>
<dbReference type="PANTHER" id="PTHR11909">
    <property type="entry name" value="CASEIN KINASE-RELATED"/>
    <property type="match status" value="1"/>
</dbReference>
<reference evidence="8" key="1">
    <citation type="submission" date="2015-08" db="UniProtKB">
        <authorList>
            <consortium name="WormBaseParasite"/>
        </authorList>
    </citation>
    <scope>IDENTIFICATION</scope>
</reference>
<evidence type="ECO:0000313" key="7">
    <source>
        <dbReference type="Proteomes" id="UP000035681"/>
    </source>
</evidence>
<dbReference type="PROSITE" id="PS00108">
    <property type="entry name" value="PROTEIN_KINASE_ST"/>
    <property type="match status" value="1"/>
</dbReference>
<evidence type="ECO:0000256" key="4">
    <source>
        <dbReference type="PROSITE-ProRule" id="PRU10141"/>
    </source>
</evidence>
<dbReference type="EC" id="2.7.11.1" evidence="1"/>
<dbReference type="PROSITE" id="PS00107">
    <property type="entry name" value="PROTEIN_KINASE_ATP"/>
    <property type="match status" value="1"/>
</dbReference>
<evidence type="ECO:0000256" key="2">
    <source>
        <dbReference type="ARBA" id="ARBA00022741"/>
    </source>
</evidence>
<evidence type="ECO:0000256" key="3">
    <source>
        <dbReference type="ARBA" id="ARBA00022840"/>
    </source>
</evidence>
<evidence type="ECO:0000256" key="5">
    <source>
        <dbReference type="SAM" id="MobiDB-lite"/>
    </source>
</evidence>
<keyword evidence="3 4" id="KW-0067">ATP-binding</keyword>
<dbReference type="STRING" id="6248.A0A0K0DY44"/>
<sequence>MDIVPPETTLSPIFPIPTDKSIVKEGTNDITFNQLTGKKIHGFHIEKILGEGGFGIVYKCHATTKKGYVVNAAFKAEVNTSHNTPSVGLLFECKVLQKLEESKNNVNFVTLYGCGSRKNFTFMIMTLLGPNLYDICCYLPGEKFEFSTWIRVSYQMLQAIKSLHNIGYIHNDLKPSNFTIGDKEDESGCIIIYLIDFGLSRLYGTKESPKPPIFKGEKKGLEYIGTITHCSPNAHKRVELGRRDDMFGWMFLMMDFYNELPWRRCETDEQIEDCKLNCIYETYSKYLPKSCSSIIKHILSLSIYEEPKYEQLFDKLKKIMKEYKIKMDDHYQWELLPIEAKKILNIRTEVRKIKKCKEKGVKSSVKNLSKKGRSDRNSIRKSHSKKKDGKVCLGNKNTKRSDKGSTLRKPLLGVNDKGLPDDKFINSSNKGGTLALSKLNTINTVVNSVVNNISNLMGYKGNKKAKTHLTIDNMQQKVLTEEFYRVENQNIEDRIEKNVKTFEAKTKNAAEKMNTNDGSPQNNQC</sequence>
<feature type="domain" description="Protein kinase" evidence="6">
    <location>
        <begin position="43"/>
        <end position="320"/>
    </location>
</feature>
<dbReference type="Proteomes" id="UP000035681">
    <property type="component" value="Unplaced"/>
</dbReference>
<dbReference type="InterPro" id="IPR011009">
    <property type="entry name" value="Kinase-like_dom_sf"/>
</dbReference>
<dbReference type="PROSITE" id="PS50011">
    <property type="entry name" value="PROTEIN_KINASE_DOM"/>
    <property type="match status" value="1"/>
</dbReference>
<protein>
    <recommendedName>
        <fullName evidence="1">non-specific serine/threonine protein kinase</fullName>
        <ecNumber evidence="1">2.7.11.1</ecNumber>
    </recommendedName>
</protein>
<dbReference type="SMART" id="SM00220">
    <property type="entry name" value="S_TKc"/>
    <property type="match status" value="1"/>
</dbReference>
<dbReference type="InterPro" id="IPR000719">
    <property type="entry name" value="Prot_kinase_dom"/>
</dbReference>
<dbReference type="GO" id="GO:0005524">
    <property type="term" value="F:ATP binding"/>
    <property type="evidence" value="ECO:0007669"/>
    <property type="project" value="UniProtKB-UniRule"/>
</dbReference>
<feature type="region of interest" description="Disordered" evidence="5">
    <location>
        <begin position="361"/>
        <end position="414"/>
    </location>
</feature>
<evidence type="ECO:0000313" key="8">
    <source>
        <dbReference type="WBParaSite" id="SSTP_0000215800.1"/>
    </source>
</evidence>
<dbReference type="GO" id="GO:0004674">
    <property type="term" value="F:protein serine/threonine kinase activity"/>
    <property type="evidence" value="ECO:0007669"/>
    <property type="project" value="UniProtKB-EC"/>
</dbReference>
<organism evidence="8">
    <name type="scientific">Strongyloides stercoralis</name>
    <name type="common">Threadworm</name>
    <dbReference type="NCBI Taxonomy" id="6248"/>
    <lineage>
        <taxon>Eukaryota</taxon>
        <taxon>Metazoa</taxon>
        <taxon>Ecdysozoa</taxon>
        <taxon>Nematoda</taxon>
        <taxon>Chromadorea</taxon>
        <taxon>Rhabditida</taxon>
        <taxon>Tylenchina</taxon>
        <taxon>Panagrolaimomorpha</taxon>
        <taxon>Strongyloidoidea</taxon>
        <taxon>Strongyloididae</taxon>
        <taxon>Strongyloides</taxon>
    </lineage>
</organism>
<dbReference type="InterPro" id="IPR050235">
    <property type="entry name" value="CK1_Ser-Thr_kinase"/>
</dbReference>
<name>A0A0K0DY44_STRER</name>
<dbReference type="SUPFAM" id="SSF56112">
    <property type="entry name" value="Protein kinase-like (PK-like)"/>
    <property type="match status" value="1"/>
</dbReference>
<proteinExistence type="predicted"/>
<feature type="compositionally biased region" description="Basic residues" evidence="5">
    <location>
        <begin position="379"/>
        <end position="388"/>
    </location>
</feature>
<dbReference type="AlphaFoldDB" id="A0A0K0DY44"/>
<accession>A0A0K0DY44</accession>
<dbReference type="InterPro" id="IPR008271">
    <property type="entry name" value="Ser/Thr_kinase_AS"/>
</dbReference>
<evidence type="ECO:0000256" key="1">
    <source>
        <dbReference type="ARBA" id="ARBA00012513"/>
    </source>
</evidence>
<dbReference type="Gene3D" id="1.10.510.10">
    <property type="entry name" value="Transferase(Phosphotransferase) domain 1"/>
    <property type="match status" value="1"/>
</dbReference>
<keyword evidence="7" id="KW-1185">Reference proteome</keyword>
<evidence type="ECO:0000259" key="6">
    <source>
        <dbReference type="PROSITE" id="PS50011"/>
    </source>
</evidence>
<dbReference type="InterPro" id="IPR017441">
    <property type="entry name" value="Protein_kinase_ATP_BS"/>
</dbReference>